<evidence type="ECO:0000313" key="2">
    <source>
        <dbReference type="Proteomes" id="UP000037035"/>
    </source>
</evidence>
<organism evidence="1 2">
    <name type="scientific">Puccinia sorghi</name>
    <dbReference type="NCBI Taxonomy" id="27349"/>
    <lineage>
        <taxon>Eukaryota</taxon>
        <taxon>Fungi</taxon>
        <taxon>Dikarya</taxon>
        <taxon>Basidiomycota</taxon>
        <taxon>Pucciniomycotina</taxon>
        <taxon>Pucciniomycetes</taxon>
        <taxon>Pucciniales</taxon>
        <taxon>Pucciniaceae</taxon>
        <taxon>Puccinia</taxon>
    </lineage>
</organism>
<accession>A0A0L6VFF5</accession>
<keyword evidence="2" id="KW-1185">Reference proteome</keyword>
<dbReference type="VEuPathDB" id="FungiDB:VP01_1722g1"/>
<reference evidence="1 2" key="1">
    <citation type="submission" date="2015-08" db="EMBL/GenBank/DDBJ databases">
        <title>Next Generation Sequencing and Analysis of the Genome of Puccinia sorghi L Schw, the Causal Agent of Maize Common Rust.</title>
        <authorList>
            <person name="Rochi L."/>
            <person name="Burguener G."/>
            <person name="Darino M."/>
            <person name="Turjanski A."/>
            <person name="Kreff E."/>
            <person name="Dieguez M.J."/>
            <person name="Sacco F."/>
        </authorList>
    </citation>
    <scope>NUCLEOTIDE SEQUENCE [LARGE SCALE GENOMIC DNA]</scope>
    <source>
        <strain evidence="1 2">RO10H11247</strain>
    </source>
</reference>
<name>A0A0L6VFF5_9BASI</name>
<dbReference type="Proteomes" id="UP000037035">
    <property type="component" value="Unassembled WGS sequence"/>
</dbReference>
<dbReference type="AlphaFoldDB" id="A0A0L6VFF5"/>
<comment type="caution">
    <text evidence="1">The sequence shown here is derived from an EMBL/GenBank/DDBJ whole genome shotgun (WGS) entry which is preliminary data.</text>
</comment>
<gene>
    <name evidence="1" type="ORF">VP01_1722g1</name>
</gene>
<evidence type="ECO:0000313" key="1">
    <source>
        <dbReference type="EMBL" id="KNZ59478.1"/>
    </source>
</evidence>
<dbReference type="OrthoDB" id="8068875at2759"/>
<sequence>MVKIGTNDLIWGISGKRGNLMDILDYMISDVVRGGVFISVGCSFGSRECVDVPGMCFQGVLTNLGSFPILLRQGNLAWFLMIVCAGKAFLNFSDLLHKCLVVLSSVSECPILSSFCVYCSFGEIPVTNENKAEYVQLLIQNRLTDLVRIFWETDINIYSFFYCSLYCIFRKKKNYAQITEKKKKLCKQENKGKKGLNQHDQCCIGCMTNISSTGARLYWVGCPRLNRFGQNNVDQSLCCIDPGCPCVEPGQVPGVLLSLPLCCWELLLHWFGLMMGRCPIKLAANLPKSSRHRFALGDMWQCYIDLYALTQHCADVVLDAVELLLGDCPPG</sequence>
<dbReference type="EMBL" id="LAVV01006529">
    <property type="protein sequence ID" value="KNZ59478.1"/>
    <property type="molecule type" value="Genomic_DNA"/>
</dbReference>
<protein>
    <submittedName>
        <fullName evidence="1">Uncharacterized protein</fullName>
    </submittedName>
</protein>
<proteinExistence type="predicted"/>